<evidence type="ECO:0000313" key="2">
    <source>
        <dbReference type="EMBL" id="KAG7091808.1"/>
    </source>
</evidence>
<dbReference type="SMART" id="SM00320">
    <property type="entry name" value="WD40"/>
    <property type="match status" value="2"/>
</dbReference>
<keyword evidence="3" id="KW-1185">Reference proteome</keyword>
<gene>
    <name evidence="2" type="ORF">E1B28_008211</name>
</gene>
<accession>A0A9P7RYI3</accession>
<comment type="caution">
    <text evidence="2">The sequence shown here is derived from an EMBL/GenBank/DDBJ whole genome shotgun (WGS) entry which is preliminary data.</text>
</comment>
<dbReference type="InterPro" id="IPR001680">
    <property type="entry name" value="WD40_rpt"/>
</dbReference>
<dbReference type="SUPFAM" id="SSF50978">
    <property type="entry name" value="WD40 repeat-like"/>
    <property type="match status" value="1"/>
</dbReference>
<organism evidence="2 3">
    <name type="scientific">Marasmius oreades</name>
    <name type="common">fairy-ring Marasmius</name>
    <dbReference type="NCBI Taxonomy" id="181124"/>
    <lineage>
        <taxon>Eukaryota</taxon>
        <taxon>Fungi</taxon>
        <taxon>Dikarya</taxon>
        <taxon>Basidiomycota</taxon>
        <taxon>Agaricomycotina</taxon>
        <taxon>Agaricomycetes</taxon>
        <taxon>Agaricomycetidae</taxon>
        <taxon>Agaricales</taxon>
        <taxon>Marasmiineae</taxon>
        <taxon>Marasmiaceae</taxon>
        <taxon>Marasmius</taxon>
    </lineage>
</organism>
<proteinExistence type="predicted"/>
<dbReference type="OrthoDB" id="2654453at2759"/>
<dbReference type="EMBL" id="CM032185">
    <property type="protein sequence ID" value="KAG7091808.1"/>
    <property type="molecule type" value="Genomic_DNA"/>
</dbReference>
<dbReference type="InterPro" id="IPR015943">
    <property type="entry name" value="WD40/YVTN_repeat-like_dom_sf"/>
</dbReference>
<dbReference type="KEGG" id="more:E1B28_008211"/>
<protein>
    <recommendedName>
        <fullName evidence="4">WD40 repeat-like protein</fullName>
    </recommendedName>
</protein>
<sequence>MPSDNVTGGASENGKFALRGLLQGHRDAVAAVAAHPFGMYVASGGKQGTLIWDLQTHELLESPTRAANRGATLAIAWITRPDDPDEGVAFGTAQGYLCVWKRTRGETNFREVFCDELAGGVDGQEISAIAYDTKANQLAIVHRSEVIHRFVLDGQMRPTRVVSVKITAHYPQAVAFGHTGALGPEIWSFGRDDVTSWMRGKIIKTKSTGVIIGHAAVNVNEDVFIVDDVVQGVALYKFSDTERIKTFPVPAGERRSRNVSFLSDASIIITGSHHGRLYAFERRTGDIYDVIDIGVEDWVQSVTTVDIEGVSVVIAGRSGDNTGKTDLQVWERVKRGASPDAEGKEGGNGGINCVQLICISALILFILRDVLGLPILDWIRKWIWETVENLQMEWRGGALEKPQVREVRAIVLRDM</sequence>
<evidence type="ECO:0000256" key="1">
    <source>
        <dbReference type="PROSITE-ProRule" id="PRU00221"/>
    </source>
</evidence>
<dbReference type="InterPro" id="IPR036322">
    <property type="entry name" value="WD40_repeat_dom_sf"/>
</dbReference>
<dbReference type="GeneID" id="66077287"/>
<keyword evidence="1" id="KW-0853">WD repeat</keyword>
<evidence type="ECO:0000313" key="3">
    <source>
        <dbReference type="Proteomes" id="UP001049176"/>
    </source>
</evidence>
<dbReference type="Proteomes" id="UP001049176">
    <property type="component" value="Chromosome 5"/>
</dbReference>
<dbReference type="RefSeq" id="XP_043008278.1">
    <property type="nucleotide sequence ID" value="XM_043152995.1"/>
</dbReference>
<reference evidence="2" key="1">
    <citation type="journal article" date="2021" name="Genome Biol. Evol.">
        <title>The assembled and annotated genome of the fairy-ring fungus Marasmius oreades.</title>
        <authorList>
            <person name="Hiltunen M."/>
            <person name="Ament-Velasquez S.L."/>
            <person name="Johannesson H."/>
        </authorList>
    </citation>
    <scope>NUCLEOTIDE SEQUENCE</scope>
    <source>
        <strain evidence="2">03SP1</strain>
    </source>
</reference>
<name>A0A9P7RYI3_9AGAR</name>
<feature type="repeat" description="WD" evidence="1">
    <location>
        <begin position="22"/>
        <end position="62"/>
    </location>
</feature>
<dbReference type="AlphaFoldDB" id="A0A9P7RYI3"/>
<dbReference type="PROSITE" id="PS50082">
    <property type="entry name" value="WD_REPEATS_2"/>
    <property type="match status" value="1"/>
</dbReference>
<dbReference type="Gene3D" id="2.130.10.10">
    <property type="entry name" value="YVTN repeat-like/Quinoprotein amine dehydrogenase"/>
    <property type="match status" value="1"/>
</dbReference>
<evidence type="ECO:0008006" key="4">
    <source>
        <dbReference type="Google" id="ProtNLM"/>
    </source>
</evidence>